<dbReference type="SMART" id="SM00318">
    <property type="entry name" value="SNc"/>
    <property type="match status" value="1"/>
</dbReference>
<dbReference type="Pfam" id="PF00565">
    <property type="entry name" value="SNase"/>
    <property type="match status" value="1"/>
</dbReference>
<dbReference type="Proteomes" id="UP001549145">
    <property type="component" value="Unassembled WGS sequence"/>
</dbReference>
<sequence length="205" mass="21944">MIGAIKIRLHGIDAPESAQLCQDAIGKSYRCGQVAALALADRIGTSPISCEPRDTDKYGRTVAVCRKGPEDLNGWMVTQGHAVAYRRYSSDYVQAETTAKATKRGIWAGSFTTPADWRKGERAMGMGFAAPGGPDGPIPGPTKQVEAPPAGGCAIKGNISRAGEKVYHVPGSRDYDRTRISERSGERMFCSEDEAKAAGWRAPRG</sequence>
<organism evidence="2 3">
    <name type="scientific">Methylobacterium goesingense</name>
    <dbReference type="NCBI Taxonomy" id="243690"/>
    <lineage>
        <taxon>Bacteria</taxon>
        <taxon>Pseudomonadati</taxon>
        <taxon>Pseudomonadota</taxon>
        <taxon>Alphaproteobacteria</taxon>
        <taxon>Hyphomicrobiales</taxon>
        <taxon>Methylobacteriaceae</taxon>
        <taxon>Methylobacterium</taxon>
    </lineage>
</organism>
<dbReference type="PROSITE" id="PS50830">
    <property type="entry name" value="TNASE_3"/>
    <property type="match status" value="1"/>
</dbReference>
<dbReference type="EMBL" id="JBEPMM010000027">
    <property type="protein sequence ID" value="MET3695362.1"/>
    <property type="molecule type" value="Genomic_DNA"/>
</dbReference>
<dbReference type="PANTHER" id="PTHR12302:SF26">
    <property type="entry name" value="BLR1266 PROTEIN"/>
    <property type="match status" value="1"/>
</dbReference>
<dbReference type="PANTHER" id="PTHR12302">
    <property type="entry name" value="EBNA2 BINDING PROTEIN P100"/>
    <property type="match status" value="1"/>
</dbReference>
<evidence type="ECO:0000313" key="3">
    <source>
        <dbReference type="Proteomes" id="UP001549145"/>
    </source>
</evidence>
<accession>A0ABV2LDI2</accession>
<dbReference type="InterPro" id="IPR016071">
    <property type="entry name" value="Staphylococal_nuclease_OB-fold"/>
</dbReference>
<comment type="caution">
    <text evidence="2">The sequence shown here is derived from an EMBL/GenBank/DDBJ whole genome shotgun (WGS) entry which is preliminary data.</text>
</comment>
<evidence type="ECO:0000259" key="1">
    <source>
        <dbReference type="PROSITE" id="PS50830"/>
    </source>
</evidence>
<proteinExistence type="predicted"/>
<dbReference type="InterPro" id="IPR035437">
    <property type="entry name" value="SNase_OB-fold_sf"/>
</dbReference>
<feature type="domain" description="TNase-like" evidence="1">
    <location>
        <begin position="1"/>
        <end position="109"/>
    </location>
</feature>
<reference evidence="2 3" key="1">
    <citation type="submission" date="2024-06" db="EMBL/GenBank/DDBJ databases">
        <title>Genomic Encyclopedia of Type Strains, Phase IV (KMG-IV): sequencing the most valuable type-strain genomes for metagenomic binning, comparative biology and taxonomic classification.</title>
        <authorList>
            <person name="Goeker M."/>
        </authorList>
    </citation>
    <scope>NUCLEOTIDE SEQUENCE [LARGE SCALE GENOMIC DNA]</scope>
    <source>
        <strain evidence="2 3">DSM 21331</strain>
    </source>
</reference>
<gene>
    <name evidence="2" type="ORF">ABID43_004930</name>
</gene>
<dbReference type="Gene3D" id="2.40.50.90">
    <property type="match status" value="1"/>
</dbReference>
<keyword evidence="3" id="KW-1185">Reference proteome</keyword>
<evidence type="ECO:0000313" key="2">
    <source>
        <dbReference type="EMBL" id="MET3695362.1"/>
    </source>
</evidence>
<name>A0ABV2LDI2_9HYPH</name>
<dbReference type="SUPFAM" id="SSF50199">
    <property type="entry name" value="Staphylococcal nuclease"/>
    <property type="match status" value="1"/>
</dbReference>
<protein>
    <recommendedName>
        <fullName evidence="1">TNase-like domain-containing protein</fullName>
    </recommendedName>
</protein>